<dbReference type="PANTHER" id="PTHR30040:SF2">
    <property type="entry name" value="FAD:PROTEIN FMN TRANSFERASE"/>
    <property type="match status" value="1"/>
</dbReference>
<dbReference type="PANTHER" id="PTHR30040">
    <property type="entry name" value="THIAMINE BIOSYNTHESIS LIPOPROTEIN APBE"/>
    <property type="match status" value="1"/>
</dbReference>
<evidence type="ECO:0000256" key="1">
    <source>
        <dbReference type="ARBA" id="ARBA00001946"/>
    </source>
</evidence>
<dbReference type="Gene3D" id="3.10.520.10">
    <property type="entry name" value="ApbE-like domains"/>
    <property type="match status" value="1"/>
</dbReference>
<comment type="caution">
    <text evidence="11">The sequence shown here is derived from an EMBL/GenBank/DDBJ whole genome shotgun (WGS) entry which is preliminary data.</text>
</comment>
<dbReference type="Proteomes" id="UP000003793">
    <property type="component" value="Unassembled WGS sequence"/>
</dbReference>
<dbReference type="EC" id="2.7.1.180" evidence="2"/>
<evidence type="ECO:0000256" key="5">
    <source>
        <dbReference type="ARBA" id="ARBA00022679"/>
    </source>
</evidence>
<dbReference type="InterPro" id="IPR003374">
    <property type="entry name" value="ApbE-like_sf"/>
</dbReference>
<evidence type="ECO:0000256" key="9">
    <source>
        <dbReference type="ARBA" id="ARBA00031306"/>
    </source>
</evidence>
<dbReference type="GO" id="GO:0046872">
    <property type="term" value="F:metal ion binding"/>
    <property type="evidence" value="ECO:0007669"/>
    <property type="project" value="UniProtKB-KW"/>
</dbReference>
<evidence type="ECO:0000256" key="7">
    <source>
        <dbReference type="ARBA" id="ARBA00022827"/>
    </source>
</evidence>
<name>C0B688_9FIRM</name>
<comment type="catalytic activity">
    <reaction evidence="10">
        <text>L-threonyl-[protein] + FAD = FMN-L-threonyl-[protein] + AMP + H(+)</text>
        <dbReference type="Rhea" id="RHEA:36847"/>
        <dbReference type="Rhea" id="RHEA-COMP:11060"/>
        <dbReference type="Rhea" id="RHEA-COMP:11061"/>
        <dbReference type="ChEBI" id="CHEBI:15378"/>
        <dbReference type="ChEBI" id="CHEBI:30013"/>
        <dbReference type="ChEBI" id="CHEBI:57692"/>
        <dbReference type="ChEBI" id="CHEBI:74257"/>
        <dbReference type="ChEBI" id="CHEBI:456215"/>
        <dbReference type="EC" id="2.7.1.180"/>
    </reaction>
</comment>
<evidence type="ECO:0000256" key="10">
    <source>
        <dbReference type="ARBA" id="ARBA00048540"/>
    </source>
</evidence>
<evidence type="ECO:0000256" key="3">
    <source>
        <dbReference type="ARBA" id="ARBA00016337"/>
    </source>
</evidence>
<evidence type="ECO:0000313" key="12">
    <source>
        <dbReference type="Proteomes" id="UP000003793"/>
    </source>
</evidence>
<dbReference type="SUPFAM" id="SSF143631">
    <property type="entry name" value="ApbE-like"/>
    <property type="match status" value="1"/>
</dbReference>
<dbReference type="Pfam" id="PF02424">
    <property type="entry name" value="ApbE"/>
    <property type="match status" value="1"/>
</dbReference>
<dbReference type="EMBL" id="ABVR01000035">
    <property type="protein sequence ID" value="EEG91028.1"/>
    <property type="molecule type" value="Genomic_DNA"/>
</dbReference>
<keyword evidence="5" id="KW-0808">Transferase</keyword>
<reference evidence="11 12" key="2">
    <citation type="submission" date="2009-03" db="EMBL/GenBank/DDBJ databases">
        <title>Draft genome sequence of Coprococcus comes (ATCC 27758).</title>
        <authorList>
            <person name="Sudarsanam P."/>
            <person name="Ley R."/>
            <person name="Guruge J."/>
            <person name="Turnbaugh P.J."/>
            <person name="Mahowald M."/>
            <person name="Liep D."/>
            <person name="Gordon J."/>
        </authorList>
    </citation>
    <scope>NUCLEOTIDE SEQUENCE [LARGE SCALE GENOMIC DNA]</scope>
    <source>
        <strain evidence="11 12">ATCC 27758</strain>
    </source>
</reference>
<dbReference type="HOGENOM" id="CLU_044403_6_0_9"/>
<dbReference type="InterPro" id="IPR024932">
    <property type="entry name" value="ApbE"/>
</dbReference>
<accession>C0B688</accession>
<proteinExistence type="predicted"/>
<evidence type="ECO:0000256" key="6">
    <source>
        <dbReference type="ARBA" id="ARBA00022723"/>
    </source>
</evidence>
<dbReference type="GO" id="GO:0016740">
    <property type="term" value="F:transferase activity"/>
    <property type="evidence" value="ECO:0007669"/>
    <property type="project" value="UniProtKB-KW"/>
</dbReference>
<keyword evidence="7" id="KW-0274">FAD</keyword>
<reference evidence="11 12" key="1">
    <citation type="submission" date="2009-02" db="EMBL/GenBank/DDBJ databases">
        <authorList>
            <person name="Fulton L."/>
            <person name="Clifton S."/>
            <person name="Fulton B."/>
            <person name="Xu J."/>
            <person name="Minx P."/>
            <person name="Pepin K.H."/>
            <person name="Johnson M."/>
            <person name="Bhonagiri V."/>
            <person name="Nash W.E."/>
            <person name="Mardis E.R."/>
            <person name="Wilson R.K."/>
        </authorList>
    </citation>
    <scope>NUCLEOTIDE SEQUENCE [LARGE SCALE GENOMIC DNA]</scope>
    <source>
        <strain evidence="11 12">ATCC 27758</strain>
    </source>
</reference>
<gene>
    <name evidence="11" type="ORF">COPCOM_00660</name>
</gene>
<evidence type="ECO:0000256" key="2">
    <source>
        <dbReference type="ARBA" id="ARBA00011955"/>
    </source>
</evidence>
<keyword evidence="4" id="KW-0285">Flavoprotein</keyword>
<comment type="cofactor">
    <cofactor evidence="1">
        <name>Mg(2+)</name>
        <dbReference type="ChEBI" id="CHEBI:18420"/>
    </cofactor>
</comment>
<dbReference type="AlphaFoldDB" id="C0B688"/>
<evidence type="ECO:0000256" key="4">
    <source>
        <dbReference type="ARBA" id="ARBA00022630"/>
    </source>
</evidence>
<keyword evidence="8" id="KW-0460">Magnesium</keyword>
<sequence>MDAAKISYDKDTREISFEDDQMKIDLGGIAKGYTSSRIMDIFKENGITSGLVNLGGNVQALGTKTDGSNWRVAVQSPDDTEDYLGVLSIRDKAVITSGGYERYFEQDGVTYHHIIDPKTGYPAENGLVSVTIVSSDGTLADGLSTSLFIMGEEKAAEFWKAHSNEFEAIFATDDGTIYVTEGLKDSFTTDLNMKVITK</sequence>
<organism evidence="11 12">
    <name type="scientific">Coprococcus comes ATCC 27758</name>
    <dbReference type="NCBI Taxonomy" id="470146"/>
    <lineage>
        <taxon>Bacteria</taxon>
        <taxon>Bacillati</taxon>
        <taxon>Bacillota</taxon>
        <taxon>Clostridia</taxon>
        <taxon>Lachnospirales</taxon>
        <taxon>Lachnospiraceae</taxon>
        <taxon>Coprococcus</taxon>
    </lineage>
</organism>
<keyword evidence="6" id="KW-0479">Metal-binding</keyword>
<protein>
    <recommendedName>
        <fullName evidence="3">FAD:protein FMN transferase</fullName>
        <ecNumber evidence="2">2.7.1.180</ecNumber>
    </recommendedName>
    <alternativeName>
        <fullName evidence="9">Flavin transferase</fullName>
    </alternativeName>
</protein>
<evidence type="ECO:0000313" key="11">
    <source>
        <dbReference type="EMBL" id="EEG91028.1"/>
    </source>
</evidence>
<evidence type="ECO:0000256" key="8">
    <source>
        <dbReference type="ARBA" id="ARBA00022842"/>
    </source>
</evidence>